<protein>
    <submittedName>
        <fullName evidence="2">Uncharacterized protein</fullName>
    </submittedName>
</protein>
<sequence length="234" mass="26323">MGRTVSNKALYLLGAMLGYWALMLDHLFKWAMGPFCRTRLGRAVFVRLSRSPVKLGHVALLLFAASQYWLYDKSDAAQLSALGLTLAVIFLNIHRQRVLTINNQGNGRWSVHLNVLKRDKRRPGAQWAGAMDELSDLVSIARVSDVRTLSFESPLLVHDVTARRLMDRLSKVFGQQGVSVRIEIASSKAMGAFRSGLFHPLRRYQRGLKSHRVVCRSPMGLLTRRIEVRVAQGA</sequence>
<feature type="transmembrane region" description="Helical" evidence="1">
    <location>
        <begin position="12"/>
        <end position="32"/>
    </location>
</feature>
<accession>A0AAW3MWZ6</accession>
<dbReference type="AlphaFoldDB" id="A0AAW3MWZ6"/>
<feature type="transmembrane region" description="Helical" evidence="1">
    <location>
        <begin position="53"/>
        <end position="70"/>
    </location>
</feature>
<evidence type="ECO:0000313" key="3">
    <source>
        <dbReference type="Proteomes" id="UP000056453"/>
    </source>
</evidence>
<dbReference type="Proteomes" id="UP000056453">
    <property type="component" value="Unassembled WGS sequence"/>
</dbReference>
<keyword evidence="1" id="KW-1133">Transmembrane helix</keyword>
<keyword evidence="1" id="KW-0472">Membrane</keyword>
<proteinExistence type="predicted"/>
<evidence type="ECO:0000313" key="2">
    <source>
        <dbReference type="EMBL" id="KVP98305.1"/>
    </source>
</evidence>
<dbReference type="EMBL" id="LPBJ01000047">
    <property type="protein sequence ID" value="KVP98305.1"/>
    <property type="molecule type" value="Genomic_DNA"/>
</dbReference>
<reference evidence="2 3" key="1">
    <citation type="submission" date="2015-11" db="EMBL/GenBank/DDBJ databases">
        <title>Expanding the genomic diversity of Burkholderia species for the development of highly accurate diagnostics.</title>
        <authorList>
            <person name="Sahl J."/>
            <person name="Keim P."/>
            <person name="Wagner D."/>
        </authorList>
    </citation>
    <scope>NUCLEOTIDE SEQUENCE [LARGE SCALE GENOMIC DNA]</scope>
    <source>
        <strain evidence="2 3">MSMB1808WGS</strain>
    </source>
</reference>
<comment type="caution">
    <text evidence="2">The sequence shown here is derived from an EMBL/GenBank/DDBJ whole genome shotgun (WGS) entry which is preliminary data.</text>
</comment>
<gene>
    <name evidence="2" type="ORF">WJ96_07225</name>
</gene>
<keyword evidence="1" id="KW-0812">Transmembrane</keyword>
<evidence type="ECO:0000256" key="1">
    <source>
        <dbReference type="SAM" id="Phobius"/>
    </source>
</evidence>
<keyword evidence="3" id="KW-1185">Reference proteome</keyword>
<organism evidence="2 3">
    <name type="scientific">Burkholderia ubonensis</name>
    <dbReference type="NCBI Taxonomy" id="101571"/>
    <lineage>
        <taxon>Bacteria</taxon>
        <taxon>Pseudomonadati</taxon>
        <taxon>Pseudomonadota</taxon>
        <taxon>Betaproteobacteria</taxon>
        <taxon>Burkholderiales</taxon>
        <taxon>Burkholderiaceae</taxon>
        <taxon>Burkholderia</taxon>
        <taxon>Burkholderia cepacia complex</taxon>
    </lineage>
</organism>
<name>A0AAW3MWZ6_9BURK</name>
<feature type="transmembrane region" description="Helical" evidence="1">
    <location>
        <begin position="76"/>
        <end position="93"/>
    </location>
</feature>